<name>A0A4R6FPK1_9SPHN</name>
<organism evidence="1 2">
    <name type="scientific">Stakelama pacifica</name>
    <dbReference type="NCBI Taxonomy" id="517720"/>
    <lineage>
        <taxon>Bacteria</taxon>
        <taxon>Pseudomonadati</taxon>
        <taxon>Pseudomonadota</taxon>
        <taxon>Alphaproteobacteria</taxon>
        <taxon>Sphingomonadales</taxon>
        <taxon>Sphingomonadaceae</taxon>
        <taxon>Stakelama</taxon>
    </lineage>
</organism>
<evidence type="ECO:0000313" key="2">
    <source>
        <dbReference type="Proteomes" id="UP000295493"/>
    </source>
</evidence>
<comment type="caution">
    <text evidence="1">The sequence shown here is derived from an EMBL/GenBank/DDBJ whole genome shotgun (WGS) entry which is preliminary data.</text>
</comment>
<dbReference type="RefSeq" id="WP_211338485.1">
    <property type="nucleotide sequence ID" value="NZ_SNWD01000004.1"/>
</dbReference>
<proteinExistence type="predicted"/>
<sequence>MQRCLRPVAPTIGLIALAIYCAFPHPTHSQAQLKAIAAESQHLMSTYSLGPSVQHADIPKAKWPPAIATLKPYSVTVRHGMVDITTKPFFDGGWGYGFAVDKQDLAMLVECWSELGHGVYWHGPC</sequence>
<dbReference type="EMBL" id="SNWD01000004">
    <property type="protein sequence ID" value="TDN83591.1"/>
    <property type="molecule type" value="Genomic_DNA"/>
</dbReference>
<accession>A0A4R6FPK1</accession>
<evidence type="ECO:0000313" key="1">
    <source>
        <dbReference type="EMBL" id="TDN83591.1"/>
    </source>
</evidence>
<dbReference type="AlphaFoldDB" id="A0A4R6FPK1"/>
<protein>
    <submittedName>
        <fullName evidence="1">Uncharacterized protein</fullName>
    </submittedName>
</protein>
<reference evidence="1 2" key="1">
    <citation type="submission" date="2019-03" db="EMBL/GenBank/DDBJ databases">
        <title>Genomic Encyclopedia of Type Strains, Phase IV (KMG-IV): sequencing the most valuable type-strain genomes for metagenomic binning, comparative biology and taxonomic classification.</title>
        <authorList>
            <person name="Goeker M."/>
        </authorList>
    </citation>
    <scope>NUCLEOTIDE SEQUENCE [LARGE SCALE GENOMIC DNA]</scope>
    <source>
        <strain evidence="1 2">DSM 25059</strain>
    </source>
</reference>
<keyword evidence="2" id="KW-1185">Reference proteome</keyword>
<dbReference type="Proteomes" id="UP000295493">
    <property type="component" value="Unassembled WGS sequence"/>
</dbReference>
<gene>
    <name evidence="1" type="ORF">EV664_10475</name>
</gene>